<feature type="coiled-coil region" evidence="1">
    <location>
        <begin position="121"/>
        <end position="174"/>
    </location>
</feature>
<keyword evidence="4" id="KW-1185">Reference proteome</keyword>
<reference evidence="3" key="1">
    <citation type="submission" date="2022-06" db="EMBL/GenBank/DDBJ databases">
        <title>Nostosin G and Spiroidesin B from the Cyanobacterium Dolichospermum sp. NIES-1697.</title>
        <authorList>
            <person name="Phan C.-S."/>
            <person name="Mehjabin J.J."/>
            <person name="Anas A.R.J."/>
            <person name="Hayasaka M."/>
            <person name="Onoki R."/>
            <person name="Wang J."/>
            <person name="Umezawa T."/>
            <person name="Washio K."/>
            <person name="Morikawa M."/>
            <person name="Okino T."/>
        </authorList>
    </citation>
    <scope>NUCLEOTIDE SEQUENCE</scope>
    <source>
        <strain evidence="3">NIES-1697</strain>
    </source>
</reference>
<name>A0ABY5LXZ6_9CYAN</name>
<keyword evidence="1" id="KW-0175">Coiled coil</keyword>
<accession>A0ABY5LXZ6</accession>
<feature type="region of interest" description="Disordered" evidence="2">
    <location>
        <begin position="1"/>
        <end position="36"/>
    </location>
</feature>
<evidence type="ECO:0000313" key="3">
    <source>
        <dbReference type="EMBL" id="UUO15741.1"/>
    </source>
</evidence>
<feature type="region of interest" description="Disordered" evidence="2">
    <location>
        <begin position="213"/>
        <end position="246"/>
    </location>
</feature>
<proteinExistence type="predicted"/>
<dbReference type="EMBL" id="CP099464">
    <property type="protein sequence ID" value="UUO15741.1"/>
    <property type="molecule type" value="Genomic_DNA"/>
</dbReference>
<organism evidence="3 4">
    <name type="scientific">Dolichospermum heterosporum TAC447</name>
    <dbReference type="NCBI Taxonomy" id="747523"/>
    <lineage>
        <taxon>Bacteria</taxon>
        <taxon>Bacillati</taxon>
        <taxon>Cyanobacteriota</taxon>
        <taxon>Cyanophyceae</taxon>
        <taxon>Nostocales</taxon>
        <taxon>Aphanizomenonaceae</taxon>
        <taxon>Dolichospermum</taxon>
        <taxon>Dolichospermum heterosporum</taxon>
    </lineage>
</organism>
<dbReference type="SUPFAM" id="SSF58113">
    <property type="entry name" value="Apolipoprotein A-I"/>
    <property type="match status" value="1"/>
</dbReference>
<evidence type="ECO:0000313" key="4">
    <source>
        <dbReference type="Proteomes" id="UP001057561"/>
    </source>
</evidence>
<protein>
    <submittedName>
        <fullName evidence="3">DivIVA domain-containing protein</fullName>
    </submittedName>
</protein>
<gene>
    <name evidence="3" type="ORF">NG743_01385</name>
</gene>
<dbReference type="Proteomes" id="UP001057561">
    <property type="component" value="Chromosome"/>
</dbReference>
<sequence>MLQPKIPSLESNHNGNNPPPREYVNGIPSIGNPAPTSGVDIQHELNQLEEIVLSSLRIPLTGRTLIDEDKLLEQLDFVRLSLPTVFQEALNILAQKHEILLEAEEYGQQVVDVAQAKRAQILSESDIVKQAQREADQLRRQVQQDCEAMMQDTLAEIDRKRRACQQELEEMRQIAISQAEEIEDGADKYADNVLANIEQDIQEMLKIITNGRKQLNSPSVPKNGDHPQQRPRIIPKKDKYNLVPSL</sequence>
<dbReference type="RefSeq" id="WP_257121323.1">
    <property type="nucleotide sequence ID" value="NZ_CP099464.1"/>
</dbReference>
<evidence type="ECO:0000256" key="1">
    <source>
        <dbReference type="SAM" id="Coils"/>
    </source>
</evidence>
<evidence type="ECO:0000256" key="2">
    <source>
        <dbReference type="SAM" id="MobiDB-lite"/>
    </source>
</evidence>